<dbReference type="Proteomes" id="UP001215598">
    <property type="component" value="Unassembled WGS sequence"/>
</dbReference>
<dbReference type="AlphaFoldDB" id="A0AAD7MYI9"/>
<dbReference type="EMBL" id="JARKIB010000115">
    <property type="protein sequence ID" value="KAJ7737677.1"/>
    <property type="molecule type" value="Genomic_DNA"/>
</dbReference>
<feature type="region of interest" description="Disordered" evidence="1">
    <location>
        <begin position="93"/>
        <end position="116"/>
    </location>
</feature>
<name>A0AAD7MYI9_9AGAR</name>
<accession>A0AAD7MYI9</accession>
<reference evidence="2" key="1">
    <citation type="submission" date="2023-03" db="EMBL/GenBank/DDBJ databases">
        <title>Massive genome expansion in bonnet fungi (Mycena s.s.) driven by repeated elements and novel gene families across ecological guilds.</title>
        <authorList>
            <consortium name="Lawrence Berkeley National Laboratory"/>
            <person name="Harder C.B."/>
            <person name="Miyauchi S."/>
            <person name="Viragh M."/>
            <person name="Kuo A."/>
            <person name="Thoen E."/>
            <person name="Andreopoulos B."/>
            <person name="Lu D."/>
            <person name="Skrede I."/>
            <person name="Drula E."/>
            <person name="Henrissat B."/>
            <person name="Morin E."/>
            <person name="Kohler A."/>
            <person name="Barry K."/>
            <person name="LaButti K."/>
            <person name="Morin E."/>
            <person name="Salamov A."/>
            <person name="Lipzen A."/>
            <person name="Mereny Z."/>
            <person name="Hegedus B."/>
            <person name="Baldrian P."/>
            <person name="Stursova M."/>
            <person name="Weitz H."/>
            <person name="Taylor A."/>
            <person name="Grigoriev I.V."/>
            <person name="Nagy L.G."/>
            <person name="Martin F."/>
            <person name="Kauserud H."/>
        </authorList>
    </citation>
    <scope>NUCLEOTIDE SEQUENCE</scope>
    <source>
        <strain evidence="2">CBHHK182m</strain>
    </source>
</reference>
<gene>
    <name evidence="2" type="ORF">B0H16DRAFT_1694985</name>
</gene>
<evidence type="ECO:0000313" key="2">
    <source>
        <dbReference type="EMBL" id="KAJ7737677.1"/>
    </source>
</evidence>
<feature type="region of interest" description="Disordered" evidence="1">
    <location>
        <begin position="271"/>
        <end position="324"/>
    </location>
</feature>
<protein>
    <submittedName>
        <fullName evidence="2">Uncharacterized protein</fullName>
    </submittedName>
</protein>
<proteinExistence type="predicted"/>
<keyword evidence="3" id="KW-1185">Reference proteome</keyword>
<evidence type="ECO:0000256" key="1">
    <source>
        <dbReference type="SAM" id="MobiDB-lite"/>
    </source>
</evidence>
<organism evidence="2 3">
    <name type="scientific">Mycena metata</name>
    <dbReference type="NCBI Taxonomy" id="1033252"/>
    <lineage>
        <taxon>Eukaryota</taxon>
        <taxon>Fungi</taxon>
        <taxon>Dikarya</taxon>
        <taxon>Basidiomycota</taxon>
        <taxon>Agaricomycotina</taxon>
        <taxon>Agaricomycetes</taxon>
        <taxon>Agaricomycetidae</taxon>
        <taxon>Agaricales</taxon>
        <taxon>Marasmiineae</taxon>
        <taxon>Mycenaceae</taxon>
        <taxon>Mycena</taxon>
    </lineage>
</organism>
<evidence type="ECO:0000313" key="3">
    <source>
        <dbReference type="Proteomes" id="UP001215598"/>
    </source>
</evidence>
<comment type="caution">
    <text evidence="2">The sequence shown here is derived from an EMBL/GenBank/DDBJ whole genome shotgun (WGS) entry which is preliminary data.</text>
</comment>
<sequence>MAMSNLATTYRDLGNLGKAEELEHALLGRQLIGILGDLGEVHKPKGLAKQRTFPHDELPPYTSKQVGVTLGELRKVQATKAINEWLDVAADSTAVQQDDTPNTEQPNSDPSFHVSPDVEYLDESSITSQEQHNVLNKSSDHISTIVFYSPADSNRSTSIQSDIQPEDIHSFETVLPGGGAVSSVHLPQTALVWLENHFNDPLLETIRGRGLGGPMAVMLSPETEALAIFGSILDDWVLDAAKSLSDASHFTVMIQPPAENPIPKWLKAQKDGSWDHPVLPEGDQNIPTSGEDELSESDNWAGEGEAGNADSSTDSDPDDLDLGTGVLRLRGGTTADDKFTPWLGPVHNLDIHLRVQTSTETEHQVSILTKIRFTTQSKYLDQHRKGYRPQITSWTELSVVPGTKAILPDRSYSSVGFLVHGQYISKCEAIPIDGFISPRQTTTTVDTDISLQTSTLKLSLGPKPTGEIDFATNHGHNTAVENRNDRITPKWIVDDPQPGRRFQEEDDYYQEMNFAYRSTSDHTHKEHPLKVEFSMGINVGDRKNVKNTELPPVAFIIRNQTMLWVSNPSLKSRGVGIVVLTSACLPEIQVLDELFIGVDNQTVQFNSNSTIGKSSCRSTEVPATDRLLQKVPDHALSLAIGVLPEAVEPGLLQRTSNRMKKPFKLGDRKKQSRNAEIQTLLLYEFTSRGWDAASHEWRMPIYPNLTHRSGGTEYGKIEGETTFVKGAKVDTVEGTDATLAIINTEAPAPVTVTGALATTSNN</sequence>
<feature type="compositionally biased region" description="Polar residues" evidence="1">
    <location>
        <begin position="93"/>
        <end position="110"/>
    </location>
</feature>